<dbReference type="PANTHER" id="PTHR46060">
    <property type="entry name" value="MARINER MOS1 TRANSPOSASE-LIKE PROTEIN"/>
    <property type="match status" value="1"/>
</dbReference>
<dbReference type="Gene3D" id="3.30.420.10">
    <property type="entry name" value="Ribonuclease H-like superfamily/Ribonuclease H"/>
    <property type="match status" value="1"/>
</dbReference>
<evidence type="ECO:0000313" key="2">
    <source>
        <dbReference type="Proteomes" id="UP000008237"/>
    </source>
</evidence>
<accession>E2BT05</accession>
<name>E2BT05_HARSA</name>
<proteinExistence type="predicted"/>
<organism evidence="2">
    <name type="scientific">Harpegnathos saltator</name>
    <name type="common">Jerdon's jumping ant</name>
    <dbReference type="NCBI Taxonomy" id="610380"/>
    <lineage>
        <taxon>Eukaryota</taxon>
        <taxon>Metazoa</taxon>
        <taxon>Ecdysozoa</taxon>
        <taxon>Arthropoda</taxon>
        <taxon>Hexapoda</taxon>
        <taxon>Insecta</taxon>
        <taxon>Pterygota</taxon>
        <taxon>Neoptera</taxon>
        <taxon>Endopterygota</taxon>
        <taxon>Hymenoptera</taxon>
        <taxon>Apocrita</taxon>
        <taxon>Aculeata</taxon>
        <taxon>Formicoidea</taxon>
        <taxon>Formicidae</taxon>
        <taxon>Ponerinae</taxon>
        <taxon>Ponerini</taxon>
        <taxon>Harpegnathos</taxon>
    </lineage>
</organism>
<dbReference type="GO" id="GO:0003676">
    <property type="term" value="F:nucleic acid binding"/>
    <property type="evidence" value="ECO:0007669"/>
    <property type="project" value="InterPro"/>
</dbReference>
<sequence>FIVKQHHLADSQFRTSEEVRKSIDDFIKSKPPSFFRSGIQKLPERWQKCVESKGDYF</sequence>
<dbReference type="AlphaFoldDB" id="E2BT05"/>
<evidence type="ECO:0008006" key="3">
    <source>
        <dbReference type="Google" id="ProtNLM"/>
    </source>
</evidence>
<feature type="non-terminal residue" evidence="1">
    <location>
        <position position="1"/>
    </location>
</feature>
<gene>
    <name evidence="1" type="ORF">EAI_13128</name>
</gene>
<feature type="non-terminal residue" evidence="1">
    <location>
        <position position="57"/>
    </location>
</feature>
<dbReference type="InterPro" id="IPR036397">
    <property type="entry name" value="RNaseH_sf"/>
</dbReference>
<keyword evidence="2" id="KW-1185">Reference proteome</keyword>
<evidence type="ECO:0000313" key="1">
    <source>
        <dbReference type="EMBL" id="EFN81193.1"/>
    </source>
</evidence>
<protein>
    <recommendedName>
        <fullName evidence="3">Histone-lysine N-methyltransferase SETMAR</fullName>
    </recommendedName>
</protein>
<dbReference type="PANTHER" id="PTHR46060:SF1">
    <property type="entry name" value="MARINER MOS1 TRANSPOSASE-LIKE PROTEIN"/>
    <property type="match status" value="1"/>
</dbReference>
<dbReference type="InterPro" id="IPR052709">
    <property type="entry name" value="Transposase-MT_Hybrid"/>
</dbReference>
<dbReference type="EMBL" id="GL450313">
    <property type="protein sequence ID" value="EFN81193.1"/>
    <property type="molecule type" value="Genomic_DNA"/>
</dbReference>
<dbReference type="Proteomes" id="UP000008237">
    <property type="component" value="Unassembled WGS sequence"/>
</dbReference>
<dbReference type="InParanoid" id="E2BT05"/>
<reference evidence="1 2" key="1">
    <citation type="journal article" date="2010" name="Science">
        <title>Genomic comparison of the ants Camponotus floridanus and Harpegnathos saltator.</title>
        <authorList>
            <person name="Bonasio R."/>
            <person name="Zhang G."/>
            <person name="Ye C."/>
            <person name="Mutti N.S."/>
            <person name="Fang X."/>
            <person name="Qin N."/>
            <person name="Donahue G."/>
            <person name="Yang P."/>
            <person name="Li Q."/>
            <person name="Li C."/>
            <person name="Zhang P."/>
            <person name="Huang Z."/>
            <person name="Berger S.L."/>
            <person name="Reinberg D."/>
            <person name="Wang J."/>
            <person name="Liebig J."/>
        </authorList>
    </citation>
    <scope>NUCLEOTIDE SEQUENCE [LARGE SCALE GENOMIC DNA]</scope>
    <source>
        <strain evidence="1 2">R22 G/1</strain>
    </source>
</reference>